<name>A0A7J5TWD5_9BACT</name>
<evidence type="ECO:0000259" key="1">
    <source>
        <dbReference type="Pfam" id="PF17990"/>
    </source>
</evidence>
<organism evidence="3 4">
    <name type="scientific">Rudanella paleaurantiibacter</name>
    <dbReference type="NCBI Taxonomy" id="2614655"/>
    <lineage>
        <taxon>Bacteria</taxon>
        <taxon>Pseudomonadati</taxon>
        <taxon>Bacteroidota</taxon>
        <taxon>Cytophagia</taxon>
        <taxon>Cytophagales</taxon>
        <taxon>Cytophagaceae</taxon>
        <taxon>Rudanella</taxon>
    </lineage>
</organism>
<dbReference type="InterPro" id="IPR041173">
    <property type="entry name" value="LodA_C"/>
</dbReference>
<comment type="caution">
    <text evidence="3">The sequence shown here is derived from an EMBL/GenBank/DDBJ whole genome shotgun (WGS) entry which is preliminary data.</text>
</comment>
<accession>A0A7J5TWD5</accession>
<proteinExistence type="predicted"/>
<feature type="domain" description="L-lysine epsilon oxidase C-terminal" evidence="2">
    <location>
        <begin position="350"/>
        <end position="512"/>
    </location>
</feature>
<dbReference type="InterPro" id="IPR033798">
    <property type="entry name" value="LodA-like"/>
</dbReference>
<dbReference type="Pfam" id="PF18417">
    <property type="entry name" value="LodA_C"/>
    <property type="match status" value="1"/>
</dbReference>
<sequence>MSSIDQTIVRAAIYPAIGVARVGNSPDSYFIGPEVLAPAQRPAAFYKDQRGALKRQAARFRVFGLNAQGQVVQELNASNASITWTAHVANKKAAWYEFDVALDIPQAKPVPLRNANFQGTDRQQLIIDPGPVSITGTNESGQQYAFDKGQFLGESVYLGELRTDEEGHLLFLGGHGVSNTPYPGNTPTTFANNNGWHDDTSDGPVDAVVTYQGQSLPVEGAWVVCGPPNYAPDIISVQTMYDVVADAISGYFNTPTTTRPSFQHDILPILDQFSQNQWVNQGFFVAYGHGQAYDFTQPALLHKLSTITTDADGNVTDDYREYRRQIFNYFRSPKSTQIEPQRWPWMYGDNMNVPASTPNAYFTLTKTLYGYLNSWVNGNFTPDWDPNYQPPQSLQDIGDPQQQADTLTKSALWYCLGGPFHPGCEMTWPMRQVGMYSGPFRVRRRPANYPEPDYGPVLSPDLLSDVFTTPPGIFWNGPGDLTRWMACPWQSDTASCRAGYESQYDPLVPTFWPARVPNTVLKQADYEVVMDTGRDRSERLDAFNRRASWYRILGPGYLDALVNMVDKFGDLGVIGHQPGLPDDPDFPPTMYVESPPFAPGEAPESGLLMADRVTTLRQNLADEATQIPDDQGLYVGRVGRAARQR</sequence>
<protein>
    <recommendedName>
        <fullName evidence="5">L-lysine 6-oxidase</fullName>
    </recommendedName>
</protein>
<gene>
    <name evidence="3" type="ORF">F5984_17925</name>
</gene>
<dbReference type="InterPro" id="IPR041168">
    <property type="entry name" value="LodA_N"/>
</dbReference>
<dbReference type="CDD" id="cd14731">
    <property type="entry name" value="LodA_like_1"/>
    <property type="match status" value="1"/>
</dbReference>
<keyword evidence="4" id="KW-1185">Reference proteome</keyword>
<evidence type="ECO:0000259" key="2">
    <source>
        <dbReference type="Pfam" id="PF18417"/>
    </source>
</evidence>
<reference evidence="3 4" key="1">
    <citation type="submission" date="2019-10" db="EMBL/GenBank/DDBJ databases">
        <title>Rudanella paleaurantiibacter sp. nov., isolated from sludge.</title>
        <authorList>
            <person name="Xu S.Q."/>
        </authorList>
    </citation>
    <scope>NUCLEOTIDE SEQUENCE [LARGE SCALE GENOMIC DNA]</scope>
    <source>
        <strain evidence="3 4">HX-22-17</strain>
    </source>
</reference>
<evidence type="ECO:0000313" key="3">
    <source>
        <dbReference type="EMBL" id="KAB7728709.1"/>
    </source>
</evidence>
<feature type="domain" description="L-Lysine epsilon oxidase N-terminal" evidence="1">
    <location>
        <begin position="14"/>
        <end position="225"/>
    </location>
</feature>
<dbReference type="EMBL" id="WELI01000007">
    <property type="protein sequence ID" value="KAB7728709.1"/>
    <property type="molecule type" value="Genomic_DNA"/>
</dbReference>
<dbReference type="AlphaFoldDB" id="A0A7J5TWD5"/>
<dbReference type="Proteomes" id="UP000488299">
    <property type="component" value="Unassembled WGS sequence"/>
</dbReference>
<evidence type="ECO:0000313" key="4">
    <source>
        <dbReference type="Proteomes" id="UP000488299"/>
    </source>
</evidence>
<dbReference type="Pfam" id="PF17990">
    <property type="entry name" value="LodA_N"/>
    <property type="match status" value="1"/>
</dbReference>
<dbReference type="RefSeq" id="WP_152125602.1">
    <property type="nucleotide sequence ID" value="NZ_WELI01000007.1"/>
</dbReference>
<evidence type="ECO:0008006" key="5">
    <source>
        <dbReference type="Google" id="ProtNLM"/>
    </source>
</evidence>